<keyword evidence="7" id="KW-1133">Transmembrane helix</keyword>
<dbReference type="Pfam" id="PF12729">
    <property type="entry name" value="4HB_MCP_1"/>
    <property type="match status" value="1"/>
</dbReference>
<name>A0ABS2QY76_9BACI</name>
<gene>
    <name evidence="10" type="ORF">JOC83_003227</name>
</gene>
<evidence type="ECO:0000259" key="9">
    <source>
        <dbReference type="PROSITE" id="PS50885"/>
    </source>
</evidence>
<evidence type="ECO:0000256" key="5">
    <source>
        <dbReference type="ARBA" id="ARBA00029447"/>
    </source>
</evidence>
<proteinExistence type="inferred from homology"/>
<comment type="similarity">
    <text evidence="5">Belongs to the methyl-accepting chemotaxis (MCP) protein family.</text>
</comment>
<dbReference type="SMART" id="SM00304">
    <property type="entry name" value="HAMP"/>
    <property type="match status" value="1"/>
</dbReference>
<dbReference type="RefSeq" id="WP_239583579.1">
    <property type="nucleotide sequence ID" value="NZ_JAFBFC010000006.1"/>
</dbReference>
<dbReference type="PROSITE" id="PS50885">
    <property type="entry name" value="HAMP"/>
    <property type="match status" value="1"/>
</dbReference>
<protein>
    <submittedName>
        <fullName evidence="10">Methyl-accepting chemotaxis protein</fullName>
    </submittedName>
</protein>
<dbReference type="PANTHER" id="PTHR32089">
    <property type="entry name" value="METHYL-ACCEPTING CHEMOTAXIS PROTEIN MCPB"/>
    <property type="match status" value="1"/>
</dbReference>
<evidence type="ECO:0000256" key="6">
    <source>
        <dbReference type="PROSITE-ProRule" id="PRU00284"/>
    </source>
</evidence>
<evidence type="ECO:0000313" key="11">
    <source>
        <dbReference type="Proteomes" id="UP000809829"/>
    </source>
</evidence>
<evidence type="ECO:0000256" key="2">
    <source>
        <dbReference type="ARBA" id="ARBA00022475"/>
    </source>
</evidence>
<dbReference type="PANTHER" id="PTHR32089:SF112">
    <property type="entry name" value="LYSOZYME-LIKE PROTEIN-RELATED"/>
    <property type="match status" value="1"/>
</dbReference>
<evidence type="ECO:0000256" key="7">
    <source>
        <dbReference type="SAM" id="Phobius"/>
    </source>
</evidence>
<keyword evidence="7" id="KW-0812">Transmembrane</keyword>
<keyword evidence="3 7" id="KW-0472">Membrane</keyword>
<evidence type="ECO:0000259" key="8">
    <source>
        <dbReference type="PROSITE" id="PS50111"/>
    </source>
</evidence>
<comment type="subcellular location">
    <subcellularLocation>
        <location evidence="1">Cell membrane</location>
    </subcellularLocation>
</comment>
<dbReference type="SMART" id="SM00283">
    <property type="entry name" value="MA"/>
    <property type="match status" value="1"/>
</dbReference>
<evidence type="ECO:0000256" key="3">
    <source>
        <dbReference type="ARBA" id="ARBA00023136"/>
    </source>
</evidence>
<evidence type="ECO:0000256" key="4">
    <source>
        <dbReference type="ARBA" id="ARBA00023224"/>
    </source>
</evidence>
<keyword evidence="4 6" id="KW-0807">Transducer</keyword>
<dbReference type="EMBL" id="JAFBFC010000006">
    <property type="protein sequence ID" value="MBM7704372.1"/>
    <property type="molecule type" value="Genomic_DNA"/>
</dbReference>
<dbReference type="CDD" id="cd06225">
    <property type="entry name" value="HAMP"/>
    <property type="match status" value="1"/>
</dbReference>
<reference evidence="10 11" key="1">
    <citation type="submission" date="2021-01" db="EMBL/GenBank/DDBJ databases">
        <title>Genomic Encyclopedia of Type Strains, Phase IV (KMG-IV): sequencing the most valuable type-strain genomes for metagenomic binning, comparative biology and taxonomic classification.</title>
        <authorList>
            <person name="Goeker M."/>
        </authorList>
    </citation>
    <scope>NUCLEOTIDE SEQUENCE [LARGE SCALE GENOMIC DNA]</scope>
    <source>
        <strain evidence="10 11">DSM 104297</strain>
    </source>
</reference>
<dbReference type="Gene3D" id="1.10.287.950">
    <property type="entry name" value="Methyl-accepting chemotaxis protein"/>
    <property type="match status" value="1"/>
</dbReference>
<dbReference type="InterPro" id="IPR003660">
    <property type="entry name" value="HAMP_dom"/>
</dbReference>
<feature type="domain" description="HAMP" evidence="9">
    <location>
        <begin position="207"/>
        <end position="260"/>
    </location>
</feature>
<dbReference type="Pfam" id="PF00015">
    <property type="entry name" value="MCPsignal"/>
    <property type="match status" value="1"/>
</dbReference>
<dbReference type="InterPro" id="IPR024478">
    <property type="entry name" value="HlyB_4HB_MCP"/>
</dbReference>
<evidence type="ECO:0000313" key="10">
    <source>
        <dbReference type="EMBL" id="MBM7704372.1"/>
    </source>
</evidence>
<dbReference type="InterPro" id="IPR004089">
    <property type="entry name" value="MCPsignal_dom"/>
</dbReference>
<dbReference type="PROSITE" id="PS50111">
    <property type="entry name" value="CHEMOTAXIS_TRANSDUC_2"/>
    <property type="match status" value="1"/>
</dbReference>
<comment type="caution">
    <text evidence="10">The sequence shown here is derived from an EMBL/GenBank/DDBJ whole genome shotgun (WGS) entry which is preliminary data.</text>
</comment>
<evidence type="ECO:0000256" key="1">
    <source>
        <dbReference type="ARBA" id="ARBA00004236"/>
    </source>
</evidence>
<organism evidence="10 11">
    <name type="scientific">Priestia iocasae</name>
    <dbReference type="NCBI Taxonomy" id="2291674"/>
    <lineage>
        <taxon>Bacteria</taxon>
        <taxon>Bacillati</taxon>
        <taxon>Bacillota</taxon>
        <taxon>Bacilli</taxon>
        <taxon>Bacillales</taxon>
        <taxon>Bacillaceae</taxon>
        <taxon>Priestia</taxon>
    </lineage>
</organism>
<keyword evidence="2" id="KW-1003">Cell membrane</keyword>
<keyword evidence="11" id="KW-1185">Reference proteome</keyword>
<dbReference type="Pfam" id="PF00672">
    <property type="entry name" value="HAMP"/>
    <property type="match status" value="1"/>
</dbReference>
<sequence>MMNLSIKQKLIGSFLIVSILFGTASFLSFSNMKKSNEDYNYVIDVVTELRSITQAIQTDTALQTGFYRAFMLYDDNAKFRELMNEANTRINDNIERGKELATIQETTDRLNAIQESNNQFREITNEVMDQKVVNKEKAINDGLALIVPVSTKLMEDSQAMHDWLDKDILDVKIKETQENSKQASRTSLLISILATLLAIASGIFISMIISNPIVKLKNIANQVADGDLQVEPLHMKRKDEIYYLNEAFQQMTQNLREMITSIAENSDQVAASAEQLNASAEQSSKASETVASAIQEIAGSSETTTVKLEQNTHSLQDVLRGVSHISERSTNVSDLSRQTKEEAEEGSQFVENNLAQMTFIHESICRSNNVISSLSHRSKEIGAILDVISNIADQTNLLALNAAIEAARAGENGKGFAVVAAEVRKLAEQSQASVKNVAELIGFIQHDTEETVTIMNEVVTNAEKGLHVSKQTSDKFLRILTSTKEIAPEMEQMTATVQEILANIDKVTNSAMNISELAQTNAASAEEVAASTEEQLASMEEIDTSAQSLAQMAEELRAVVGKFKV</sequence>
<accession>A0ABS2QY76</accession>
<dbReference type="Proteomes" id="UP000809829">
    <property type="component" value="Unassembled WGS sequence"/>
</dbReference>
<feature type="domain" description="Methyl-accepting transducer" evidence="8">
    <location>
        <begin position="279"/>
        <end position="515"/>
    </location>
</feature>
<dbReference type="CDD" id="cd11386">
    <property type="entry name" value="MCP_signal"/>
    <property type="match status" value="1"/>
</dbReference>
<feature type="transmembrane region" description="Helical" evidence="7">
    <location>
        <begin position="188"/>
        <end position="209"/>
    </location>
</feature>
<dbReference type="Gene3D" id="6.10.340.10">
    <property type="match status" value="1"/>
</dbReference>
<dbReference type="SUPFAM" id="SSF58104">
    <property type="entry name" value="Methyl-accepting chemotaxis protein (MCP) signaling domain"/>
    <property type="match status" value="1"/>
</dbReference>